<feature type="region of interest" description="Disordered" evidence="2">
    <location>
        <begin position="533"/>
        <end position="552"/>
    </location>
</feature>
<gene>
    <name evidence="3" type="ORF">TVY486_1105270</name>
</gene>
<feature type="compositionally biased region" description="Polar residues" evidence="2">
    <location>
        <begin position="860"/>
        <end position="882"/>
    </location>
</feature>
<reference evidence="3" key="1">
    <citation type="journal article" date="2012" name="Proc. Natl. Acad. Sci. U.S.A.">
        <title>Antigenic diversity is generated by distinct evolutionary mechanisms in African trypanosome species.</title>
        <authorList>
            <person name="Jackson A.P."/>
            <person name="Berry A."/>
            <person name="Aslett M."/>
            <person name="Allison H.C."/>
            <person name="Burton P."/>
            <person name="Vavrova-Anderson J."/>
            <person name="Brown R."/>
            <person name="Browne H."/>
            <person name="Corton N."/>
            <person name="Hauser H."/>
            <person name="Gamble J."/>
            <person name="Gilderthorp R."/>
            <person name="Marcello L."/>
            <person name="McQuillan J."/>
            <person name="Otto T.D."/>
            <person name="Quail M.A."/>
            <person name="Sanders M.J."/>
            <person name="van Tonder A."/>
            <person name="Ginger M.L."/>
            <person name="Field M.C."/>
            <person name="Barry J.D."/>
            <person name="Hertz-Fowler C."/>
            <person name="Berriman M."/>
        </authorList>
    </citation>
    <scope>NUCLEOTIDE SEQUENCE</scope>
    <source>
        <strain evidence="3">Y486</strain>
    </source>
</reference>
<evidence type="ECO:0000313" key="3">
    <source>
        <dbReference type="EMBL" id="CCC53043.1"/>
    </source>
</evidence>
<feature type="compositionally biased region" description="Basic and acidic residues" evidence="2">
    <location>
        <begin position="130"/>
        <end position="140"/>
    </location>
</feature>
<organism evidence="3">
    <name type="scientific">Trypanosoma vivax (strain Y486)</name>
    <dbReference type="NCBI Taxonomy" id="1055687"/>
    <lineage>
        <taxon>Eukaryota</taxon>
        <taxon>Discoba</taxon>
        <taxon>Euglenozoa</taxon>
        <taxon>Kinetoplastea</taxon>
        <taxon>Metakinetoplastina</taxon>
        <taxon>Trypanosomatida</taxon>
        <taxon>Trypanosomatidae</taxon>
        <taxon>Trypanosoma</taxon>
        <taxon>Duttonella</taxon>
    </lineage>
</organism>
<protein>
    <submittedName>
        <fullName evidence="3">Uncharacterized protein</fullName>
    </submittedName>
</protein>
<feature type="region of interest" description="Disordered" evidence="2">
    <location>
        <begin position="121"/>
        <end position="140"/>
    </location>
</feature>
<accession>G0UB56</accession>
<feature type="compositionally biased region" description="Basic and acidic residues" evidence="2">
    <location>
        <begin position="848"/>
        <end position="859"/>
    </location>
</feature>
<feature type="coiled-coil region" evidence="1">
    <location>
        <begin position="347"/>
        <end position="506"/>
    </location>
</feature>
<feature type="compositionally biased region" description="Low complexity" evidence="2">
    <location>
        <begin position="767"/>
        <end position="780"/>
    </location>
</feature>
<feature type="region of interest" description="Disordered" evidence="2">
    <location>
        <begin position="593"/>
        <end position="882"/>
    </location>
</feature>
<feature type="compositionally biased region" description="Basic and acidic residues" evidence="2">
    <location>
        <begin position="741"/>
        <end position="750"/>
    </location>
</feature>
<name>G0UB56_TRYVY</name>
<dbReference type="AlphaFoldDB" id="G0UB56"/>
<keyword evidence="1" id="KW-0175">Coiled coil</keyword>
<feature type="compositionally biased region" description="Basic and acidic residues" evidence="2">
    <location>
        <begin position="757"/>
        <end position="766"/>
    </location>
</feature>
<sequence>MISDFPYAAAHYDFVKENKYMRGCARTPCIASGTPTVAVAEASAARYIQRLEEEVTILSQQCDTACQLLYRAVLAQDVSGILAEECKLRGRLMEEENASRSNVLWLYIYVASVVRRAAPPSSLKNVEGAQEDRAREEDEERRKTFALDLKSLPDRVAQSLHGPLREGNERIAGLVGAVPKKVCTAILAAERESFRAIHDSSGAQQELMSTGFRTVQKQLSSVGERMDELIAELGSLRKSTGEGRRATEEAQASVASLQAAARSVEDSSQLVGEIMKKFQQLYEKQREGQRLRADEGAAPSLVTQSTKKVVSPALTTSLADDPERLETALEPAYKAIGALKSLMSYYISASQNQQTLAEQEMEAVQEASTVYLGAQWKRALAEKDTEIQRLRGEVAKLEKAQARAKAHDGDASESALVAEKDAEIQRLRGEVAKLEKAQARAKAHDGGDASESALVAEKDAEIQRLRGEVAKLEKVQAVVAERENFIKAQRSREAKLTTELQRLRDEFAKLKGGRLPSKEEAMAVAEQVAGGVSARGEHAPPPCSSPPEAVGDAPSISEMYEKFSKPFIPPNVLKAPPVQLETIDKLRRDALRLGARPASRRKPEEKGKPASVVELPSVPTEEHKALEEVPPGDARGRGTVTPPPTSGAAKLVPGAAPLARSTPPKAPSDSSSAKDGTPAVEDAAVGEQANRQVGVSLSSGVVLTVRRLNKSESTLDDSSSTEEEPNKCVSPKGAVGIASKTSKDGEKAKEVAGAGKLEIRQLKRDLSSSSPSDGSYSTESVTPVKRVDHPRKSKPPPSENSFDKTTDDEPEELSKPVQKRASSPTAKPADSKSAVAKSKGNPPSGTAGEKKRATKKETKQPSAKGNAFDSSDTAASSITLTL</sequence>
<dbReference type="EMBL" id="HE573027">
    <property type="protein sequence ID" value="CCC53043.1"/>
    <property type="molecule type" value="Genomic_DNA"/>
</dbReference>
<evidence type="ECO:0000256" key="1">
    <source>
        <dbReference type="SAM" id="Coils"/>
    </source>
</evidence>
<proteinExistence type="predicted"/>
<dbReference type="VEuPathDB" id="TriTrypDB:TvY486_1105270"/>
<evidence type="ECO:0000256" key="2">
    <source>
        <dbReference type="SAM" id="MobiDB-lite"/>
    </source>
</evidence>
<feature type="compositionally biased region" description="Low complexity" evidence="2">
    <location>
        <begin position="693"/>
        <end position="706"/>
    </location>
</feature>